<name>A0A183CED3_GLOPA</name>
<organism evidence="2 3">
    <name type="scientific">Globodera pallida</name>
    <name type="common">Potato cyst nematode worm</name>
    <name type="synonym">Heterodera pallida</name>
    <dbReference type="NCBI Taxonomy" id="36090"/>
    <lineage>
        <taxon>Eukaryota</taxon>
        <taxon>Metazoa</taxon>
        <taxon>Ecdysozoa</taxon>
        <taxon>Nematoda</taxon>
        <taxon>Chromadorea</taxon>
        <taxon>Rhabditida</taxon>
        <taxon>Tylenchina</taxon>
        <taxon>Tylenchomorpha</taxon>
        <taxon>Tylenchoidea</taxon>
        <taxon>Heteroderidae</taxon>
        <taxon>Heteroderinae</taxon>
        <taxon>Globodera</taxon>
    </lineage>
</organism>
<feature type="transmembrane region" description="Helical" evidence="1">
    <location>
        <begin position="19"/>
        <end position="39"/>
    </location>
</feature>
<keyword evidence="1" id="KW-0472">Membrane</keyword>
<keyword evidence="1" id="KW-1133">Transmembrane helix</keyword>
<protein>
    <submittedName>
        <fullName evidence="3">Aldedh domain-containing protein</fullName>
    </submittedName>
</protein>
<dbReference type="WBParaSite" id="GPLIN_001123700">
    <property type="protein sequence ID" value="GPLIN_001123700"/>
    <property type="gene ID" value="GPLIN_001123700"/>
</dbReference>
<proteinExistence type="predicted"/>
<evidence type="ECO:0000256" key="1">
    <source>
        <dbReference type="SAM" id="Phobius"/>
    </source>
</evidence>
<sequence>MGSVTSACKTVGTAVGTAVGAAVVAVAEAIIIPAVIYFAPDFFARIVSRCAYAVMSSYEIRWPPISFLLHEKGKVGVIGSMSSAIKSQNANAIERIGEELDAVDMGYIKDAFVKAAESKMMCYRCKQKVEYIDDLCYCEISDTKCHHGTTCCYRRKIQPVTY</sequence>
<reference evidence="2" key="2">
    <citation type="submission" date="2014-05" db="EMBL/GenBank/DDBJ databases">
        <title>The genome and life-stage specific transcriptomes of Globodera pallida elucidate key aspects of plant parasitism by a cyst nematode.</title>
        <authorList>
            <person name="Cotton J.A."/>
            <person name="Lilley C.J."/>
            <person name="Jones L.M."/>
            <person name="Kikuchi T."/>
            <person name="Reid A.J."/>
            <person name="Thorpe P."/>
            <person name="Tsai I.J."/>
            <person name="Beasley H."/>
            <person name="Blok V."/>
            <person name="Cock P.J.A."/>
            <person name="Van den Akker S.E."/>
            <person name="Holroyd N."/>
            <person name="Hunt M."/>
            <person name="Mantelin S."/>
            <person name="Naghra H."/>
            <person name="Pain A."/>
            <person name="Palomares-Rius J.E."/>
            <person name="Zarowiecki M."/>
            <person name="Berriman M."/>
            <person name="Jones J.T."/>
            <person name="Urwin P.E."/>
        </authorList>
    </citation>
    <scope>NUCLEOTIDE SEQUENCE [LARGE SCALE GENOMIC DNA]</scope>
    <source>
        <strain evidence="2">Lindley</strain>
    </source>
</reference>
<keyword evidence="1" id="KW-0812">Transmembrane</keyword>
<reference evidence="2" key="1">
    <citation type="submission" date="2013-12" db="EMBL/GenBank/DDBJ databases">
        <authorList>
            <person name="Aslett M."/>
        </authorList>
    </citation>
    <scope>NUCLEOTIDE SEQUENCE [LARGE SCALE GENOMIC DNA]</scope>
    <source>
        <strain evidence="2">Lindley</strain>
    </source>
</reference>
<dbReference type="AlphaFoldDB" id="A0A183CED3"/>
<dbReference type="Proteomes" id="UP000050741">
    <property type="component" value="Unassembled WGS sequence"/>
</dbReference>
<evidence type="ECO:0000313" key="3">
    <source>
        <dbReference type="WBParaSite" id="GPLIN_001123700"/>
    </source>
</evidence>
<keyword evidence="2" id="KW-1185">Reference proteome</keyword>
<reference evidence="3" key="3">
    <citation type="submission" date="2016-06" db="UniProtKB">
        <authorList>
            <consortium name="WormBaseParasite"/>
        </authorList>
    </citation>
    <scope>IDENTIFICATION</scope>
</reference>
<evidence type="ECO:0000313" key="2">
    <source>
        <dbReference type="Proteomes" id="UP000050741"/>
    </source>
</evidence>
<accession>A0A183CED3</accession>